<proteinExistence type="predicted"/>
<reference evidence="2 3" key="1">
    <citation type="submission" date="2021-03" db="EMBL/GenBank/DDBJ databases">
        <title>Complete Genome of Pseudoalteromonas viridis Strain BBR56, a new biocontrol bacterial candidate.</title>
        <authorList>
            <person name="Handayani D.P."/>
            <person name="Isnansetyo A."/>
            <person name="Istiqomah I."/>
            <person name="Jumina J."/>
        </authorList>
    </citation>
    <scope>NUCLEOTIDE SEQUENCE [LARGE SCALE GENOMIC DNA]</scope>
    <source>
        <strain evidence="2 3">BBR56</strain>
    </source>
</reference>
<feature type="signal peptide" evidence="1">
    <location>
        <begin position="1"/>
        <end position="18"/>
    </location>
</feature>
<gene>
    <name evidence="2" type="ORF">J5X90_22340</name>
</gene>
<accession>A0ABX7V9J5</accession>
<evidence type="ECO:0008006" key="4">
    <source>
        <dbReference type="Google" id="ProtNLM"/>
    </source>
</evidence>
<evidence type="ECO:0000313" key="2">
    <source>
        <dbReference type="EMBL" id="QTL37583.1"/>
    </source>
</evidence>
<keyword evidence="3" id="KW-1185">Reference proteome</keyword>
<feature type="chain" id="PRO_5045894818" description="HEAT repeat domain-containing protein" evidence="1">
    <location>
        <begin position="19"/>
        <end position="203"/>
    </location>
</feature>
<dbReference type="RefSeq" id="WP_209053799.1">
    <property type="nucleotide sequence ID" value="NZ_CP072426.1"/>
</dbReference>
<name>A0ABX7V9J5_9GAMM</name>
<keyword evidence="1" id="KW-0732">Signal</keyword>
<evidence type="ECO:0000256" key="1">
    <source>
        <dbReference type="SAM" id="SignalP"/>
    </source>
</evidence>
<protein>
    <recommendedName>
        <fullName evidence="4">HEAT repeat domain-containing protein</fullName>
    </recommendedName>
</protein>
<sequence>MKAFFLILLLVNSFKSLSCGVYNVNSQAISDIFKQSLKTAEVYRVEDVEKPRPTPLLSERTKLANLIYAGWENWESEHYACFISDMYHERFDPTGGYDGLIEIYSMPQIKLVLASVLIQANNKRLIELDRDSIRNYIIEVRSKKHFNTKRSVLIALGTLGDIRDVEYLNSVASKDDGKGYAEIAKVALSIHKSVSDYIERTRN</sequence>
<dbReference type="EMBL" id="CP072426">
    <property type="protein sequence ID" value="QTL37583.1"/>
    <property type="molecule type" value="Genomic_DNA"/>
</dbReference>
<organism evidence="2 3">
    <name type="scientific">Pseudoalteromonas viridis</name>
    <dbReference type="NCBI Taxonomy" id="339617"/>
    <lineage>
        <taxon>Bacteria</taxon>
        <taxon>Pseudomonadati</taxon>
        <taxon>Pseudomonadota</taxon>
        <taxon>Gammaproteobacteria</taxon>
        <taxon>Alteromonadales</taxon>
        <taxon>Pseudoalteromonadaceae</taxon>
        <taxon>Pseudoalteromonas</taxon>
    </lineage>
</organism>
<dbReference type="Proteomes" id="UP000665025">
    <property type="component" value="Chromosome 2"/>
</dbReference>
<evidence type="ECO:0000313" key="3">
    <source>
        <dbReference type="Proteomes" id="UP000665025"/>
    </source>
</evidence>